<name>A0A5M3Z973_ASPTE</name>
<keyword evidence="5" id="KW-1185">Reference proteome</keyword>
<reference evidence="4 5" key="1">
    <citation type="submission" date="2020-01" db="EMBL/GenBank/DDBJ databases">
        <title>Aspergillus terreus IFO 6365 whole genome shotgun sequence.</title>
        <authorList>
            <person name="Kanamasa S."/>
            <person name="Takahashi H."/>
        </authorList>
    </citation>
    <scope>NUCLEOTIDE SEQUENCE [LARGE SCALE GENOMIC DNA]</scope>
    <source>
        <strain evidence="4 5">IFO 6365</strain>
    </source>
</reference>
<proteinExistence type="inferred from homology"/>
<dbReference type="Pfam" id="PF00144">
    <property type="entry name" value="Beta-lactamase"/>
    <property type="match status" value="1"/>
</dbReference>
<dbReference type="InterPro" id="IPR021860">
    <property type="entry name" value="Peptidase_S12_Pab87-rel_C"/>
</dbReference>
<feature type="domain" description="Peptidase S12 Pab87-related C-terminal" evidence="3">
    <location>
        <begin position="276"/>
        <end position="351"/>
    </location>
</feature>
<dbReference type="VEuPathDB" id="FungiDB:ATEG_02064"/>
<sequence length="364" mass="40904">MTITVLLCHRTGIAWGDNLFVGTGNNILVSGDDAMYLNSQRRLLPFRGQFSYSNVAFELAGKVIESLSDESYFDFIQKHDQTARLITCIKAGDDWFSGPSAGMRSCVRDLLKLYSAFLLGFNDQLNSGTTSTEGIPLKQGPQLLTAKIPLDQPSRNKTSYGLGWVRVQTPGRMSQIGLNQDPVPQMLLVGKGVPSQLLIFHQGSLPGVLAANILLPETETAIVVTSNSLALNDVPDWVVQLILKEVIDVPKDQRNDYIHLAEVSRAKSLEWYPRPSIVISLEGGKLYWLLQGLETERFSLQHYEHDTFTWLQPRNELSRRGRWVGGDQGSEFWKVEFKTSQEETIERLSWLHDNGVPAVEYHNE</sequence>
<dbReference type="AlphaFoldDB" id="A0A5M3Z973"/>
<dbReference type="Gene3D" id="3.40.710.10">
    <property type="entry name" value="DD-peptidase/beta-lactamase superfamily"/>
    <property type="match status" value="1"/>
</dbReference>
<dbReference type="InterPro" id="IPR001466">
    <property type="entry name" value="Beta-lactam-related"/>
</dbReference>
<evidence type="ECO:0000259" key="3">
    <source>
        <dbReference type="Pfam" id="PF11954"/>
    </source>
</evidence>
<evidence type="ECO:0000256" key="1">
    <source>
        <dbReference type="ARBA" id="ARBA00038215"/>
    </source>
</evidence>
<evidence type="ECO:0000259" key="2">
    <source>
        <dbReference type="Pfam" id="PF00144"/>
    </source>
</evidence>
<gene>
    <name evidence="4" type="ORF">ATEIFO6365_0010012600</name>
</gene>
<dbReference type="OrthoDB" id="5946976at2759"/>
<protein>
    <submittedName>
        <fullName evidence="4">D-aminoacylase</fullName>
    </submittedName>
</protein>
<comment type="caution">
    <text evidence="4">The sequence shown here is derived from an EMBL/GenBank/DDBJ whole genome shotgun (WGS) entry which is preliminary data.</text>
</comment>
<dbReference type="PANTHER" id="PTHR46825:SF14">
    <property type="entry name" value="BETA-LACTAMASE-RELATED DOMAIN-CONTAINING PROTEIN"/>
    <property type="match status" value="1"/>
</dbReference>
<evidence type="ECO:0000313" key="5">
    <source>
        <dbReference type="Proteomes" id="UP000452235"/>
    </source>
</evidence>
<dbReference type="InterPro" id="IPR050491">
    <property type="entry name" value="AmpC-like"/>
</dbReference>
<dbReference type="EMBL" id="BLJY01000010">
    <property type="protein sequence ID" value="GFF19353.1"/>
    <property type="molecule type" value="Genomic_DNA"/>
</dbReference>
<dbReference type="Proteomes" id="UP000452235">
    <property type="component" value="Unassembled WGS sequence"/>
</dbReference>
<dbReference type="InterPro" id="IPR012338">
    <property type="entry name" value="Beta-lactam/transpept-like"/>
</dbReference>
<dbReference type="SUPFAM" id="SSF56601">
    <property type="entry name" value="beta-lactamase/transpeptidase-like"/>
    <property type="match status" value="1"/>
</dbReference>
<evidence type="ECO:0000313" key="4">
    <source>
        <dbReference type="EMBL" id="GFF19353.1"/>
    </source>
</evidence>
<dbReference type="Pfam" id="PF11954">
    <property type="entry name" value="DUF3471"/>
    <property type="match status" value="1"/>
</dbReference>
<comment type="similarity">
    <text evidence="1">Belongs to the peptidase S12 family.</text>
</comment>
<dbReference type="PANTHER" id="PTHR46825">
    <property type="entry name" value="D-ALANYL-D-ALANINE-CARBOXYPEPTIDASE/ENDOPEPTIDASE AMPH"/>
    <property type="match status" value="1"/>
</dbReference>
<accession>A0A5M3Z973</accession>
<organism evidence="4 5">
    <name type="scientific">Aspergillus terreus</name>
    <dbReference type="NCBI Taxonomy" id="33178"/>
    <lineage>
        <taxon>Eukaryota</taxon>
        <taxon>Fungi</taxon>
        <taxon>Dikarya</taxon>
        <taxon>Ascomycota</taxon>
        <taxon>Pezizomycotina</taxon>
        <taxon>Eurotiomycetes</taxon>
        <taxon>Eurotiomycetidae</taxon>
        <taxon>Eurotiales</taxon>
        <taxon>Aspergillaceae</taxon>
        <taxon>Aspergillus</taxon>
        <taxon>Aspergillus subgen. Circumdati</taxon>
    </lineage>
</organism>
<feature type="domain" description="Beta-lactamase-related" evidence="2">
    <location>
        <begin position="93"/>
        <end position="231"/>
    </location>
</feature>